<dbReference type="InterPro" id="IPR011990">
    <property type="entry name" value="TPR-like_helical_dom_sf"/>
</dbReference>
<dbReference type="Pfam" id="PF01535">
    <property type="entry name" value="PPR"/>
    <property type="match status" value="1"/>
</dbReference>
<evidence type="ECO:0000256" key="1">
    <source>
        <dbReference type="ARBA" id="ARBA00022737"/>
    </source>
</evidence>
<feature type="repeat" description="PPR" evidence="2">
    <location>
        <begin position="107"/>
        <end position="141"/>
    </location>
</feature>
<dbReference type="GO" id="GO:0003729">
    <property type="term" value="F:mRNA binding"/>
    <property type="evidence" value="ECO:0007669"/>
    <property type="project" value="TreeGrafter"/>
</dbReference>
<dbReference type="PROSITE" id="PS51375">
    <property type="entry name" value="PPR"/>
    <property type="match status" value="5"/>
</dbReference>
<dbReference type="InterPro" id="IPR057027">
    <property type="entry name" value="TPR_mt"/>
</dbReference>
<feature type="repeat" description="PPR" evidence="2">
    <location>
        <begin position="322"/>
        <end position="356"/>
    </location>
</feature>
<dbReference type="Proteomes" id="UP000242381">
    <property type="component" value="Unassembled WGS sequence"/>
</dbReference>
<evidence type="ECO:0000259" key="3">
    <source>
        <dbReference type="Pfam" id="PF23276"/>
    </source>
</evidence>
<dbReference type="EMBL" id="KV921654">
    <property type="protein sequence ID" value="ORE12500.1"/>
    <property type="molecule type" value="Genomic_DNA"/>
</dbReference>
<dbReference type="OMA" id="QACEWGY"/>
<evidence type="ECO:0000256" key="2">
    <source>
        <dbReference type="PROSITE-ProRule" id="PRU00708"/>
    </source>
</evidence>
<dbReference type="VEuPathDB" id="FungiDB:BCV72DRAFT_246357"/>
<dbReference type="Gene3D" id="1.25.40.10">
    <property type="entry name" value="Tetratricopeptide repeat domain"/>
    <property type="match status" value="3"/>
</dbReference>
<dbReference type="PANTHER" id="PTHR47938:SF35">
    <property type="entry name" value="PENTATRICOPEPTIDE REPEAT-CONTAINING PROTEIN 4, MITOCHONDRIAL-RELATED"/>
    <property type="match status" value="1"/>
</dbReference>
<gene>
    <name evidence="4" type="ORF">BCV71DRAFT_230345</name>
</gene>
<keyword evidence="1" id="KW-0677">Repeat</keyword>
<proteinExistence type="predicted"/>
<dbReference type="PANTHER" id="PTHR47938">
    <property type="entry name" value="RESPIRATORY COMPLEX I CHAPERONE (CIA84), PUTATIVE (AFU_ORTHOLOGUE AFUA_2G06020)-RELATED"/>
    <property type="match status" value="1"/>
</dbReference>
<dbReference type="AlphaFoldDB" id="A0A1X0RKI3"/>
<dbReference type="Pfam" id="PF23276">
    <property type="entry name" value="TPR_24"/>
    <property type="match status" value="1"/>
</dbReference>
<protein>
    <recommendedName>
        <fullName evidence="3">Pentatricopeptide repeat-containing protein-mitochondrial domain-containing protein</fullName>
    </recommendedName>
</protein>
<evidence type="ECO:0000313" key="5">
    <source>
        <dbReference type="Proteomes" id="UP000242381"/>
    </source>
</evidence>
<sequence>MSNLLRKTTTTTEDKKKTLQSVLHLVEELRSSGSPLVAKTYNYVINAYSKAGESHGIIPLLQQMEAENITPHRVFFEQAVELAGSLGEPVLQAHILHYMERHGYKKTPVIYNASLKCAKENMELERAMDILDEMKKCNIKPSISSYSELIDLAVTFEEPEIAYELLLSAKLLKDFAEYEESLYLNVLRSASYHYKHDIVKILWEEAITQKGYRPDEGLCLQVLNMTGKYADPRLASSVIKYIGSQGYTYREPHFQPLIQAFAQTGDIRSTFKLLHTMREAGVTPSKRTITSMSSIFAQDKSAIIKAKAAIDEALRSDIKEIDILAVNLVIHVLASNGQCDEALSLYNRVMEAGVTPNEETLDAVLDSCIHSQDAALGEKIYNEMISKGISKTPSTLSKMVALMCTQEEYDDAFKYLEEMKHLDMIPYRGSYYKLVKTLAAAKDPRLSIALEDMKEYGHELSTHLQEYIEQYDENKYDEGANSAHISL</sequence>
<feature type="domain" description="Pentatricopeptide repeat-containing protein-mitochondrial" evidence="3">
    <location>
        <begin position="216"/>
        <end position="348"/>
    </location>
</feature>
<dbReference type="NCBIfam" id="TIGR00756">
    <property type="entry name" value="PPR"/>
    <property type="match status" value="2"/>
</dbReference>
<feature type="repeat" description="PPR" evidence="2">
    <location>
        <begin position="392"/>
        <end position="426"/>
    </location>
</feature>
<name>A0A1X0RKI3_RHIZD</name>
<reference evidence="4 5" key="1">
    <citation type="journal article" date="2016" name="Proc. Natl. Acad. Sci. U.S.A.">
        <title>Lipid metabolic changes in an early divergent fungus govern the establishment of a mutualistic symbiosis with endobacteria.</title>
        <authorList>
            <person name="Lastovetsky O.A."/>
            <person name="Gaspar M.L."/>
            <person name="Mondo S.J."/>
            <person name="LaButti K.M."/>
            <person name="Sandor L."/>
            <person name="Grigoriev I.V."/>
            <person name="Henry S.A."/>
            <person name="Pawlowska T.E."/>
        </authorList>
    </citation>
    <scope>NUCLEOTIDE SEQUENCE [LARGE SCALE GENOMIC DNA]</scope>
    <source>
        <strain evidence="4 5">ATCC 11559</strain>
    </source>
</reference>
<dbReference type="InterPro" id="IPR002885">
    <property type="entry name" value="PPR_rpt"/>
</dbReference>
<feature type="repeat" description="PPR" evidence="2">
    <location>
        <begin position="250"/>
        <end position="284"/>
    </location>
</feature>
<dbReference type="Pfam" id="PF13812">
    <property type="entry name" value="PPR_3"/>
    <property type="match status" value="1"/>
</dbReference>
<organism evidence="4 5">
    <name type="scientific">Rhizopus microsporus</name>
    <dbReference type="NCBI Taxonomy" id="58291"/>
    <lineage>
        <taxon>Eukaryota</taxon>
        <taxon>Fungi</taxon>
        <taxon>Fungi incertae sedis</taxon>
        <taxon>Mucoromycota</taxon>
        <taxon>Mucoromycotina</taxon>
        <taxon>Mucoromycetes</taxon>
        <taxon>Mucorales</taxon>
        <taxon>Mucorineae</taxon>
        <taxon>Rhizopodaceae</taxon>
        <taxon>Rhizopus</taxon>
    </lineage>
</organism>
<evidence type="ECO:0000313" key="4">
    <source>
        <dbReference type="EMBL" id="ORE12500.1"/>
    </source>
</evidence>
<accession>A0A1X0RKI3</accession>
<feature type="repeat" description="PPR" evidence="2">
    <location>
        <begin position="37"/>
        <end position="71"/>
    </location>
</feature>